<keyword evidence="2" id="KW-0378">Hydrolase</keyword>
<dbReference type="GO" id="GO:0008233">
    <property type="term" value="F:peptidase activity"/>
    <property type="evidence" value="ECO:0007669"/>
    <property type="project" value="InterPro"/>
</dbReference>
<comment type="similarity">
    <text evidence="1">Belongs to the peptidase S33 family.</text>
</comment>
<proteinExistence type="inferred from homology"/>
<comment type="caution">
    <text evidence="5">The sequence shown here is derived from an EMBL/GenBank/DDBJ whole genome shotgun (WGS) entry which is preliminary data.</text>
</comment>
<dbReference type="GO" id="GO:0006508">
    <property type="term" value="P:proteolysis"/>
    <property type="evidence" value="ECO:0007669"/>
    <property type="project" value="InterPro"/>
</dbReference>
<keyword evidence="3" id="KW-0812">Transmembrane</keyword>
<sequence>MSLKRLLKWLGFFLGLIIGIFLLLLLVPEKETIAKLQPRGSTEYWEMSEGFRIAYTHLSGIDSINKTPVIFLHGGPGGYVHSSSIKTFASLAEIGHDVYLYDQRGSGLSDRMSKYSDINLNKHLSDLHEIIKQKIKAPKVILIGQSFGSIIISQYSAQHPETIDKIVFSSPGALRPHRQINGNYVDLDSIYLAPDSLLFKTPYYFVKDVDNMAMKPKAIAASVGALIFNKKFISDKQMDRMLNTLASQFTKGMVADPKNVLPEEGGGRLYAYMATNSDDFPEIRDKINSVTAPILVIQGQYEYHSYGVAYEYVDLYPNGKYRFIENAGHEIWWEQEVEYVKVIKDFLNE</sequence>
<evidence type="ECO:0000256" key="1">
    <source>
        <dbReference type="ARBA" id="ARBA00010088"/>
    </source>
</evidence>
<dbReference type="Pfam" id="PF00561">
    <property type="entry name" value="Abhydrolase_1"/>
    <property type="match status" value="1"/>
</dbReference>
<dbReference type="SUPFAM" id="SSF53474">
    <property type="entry name" value="alpha/beta-Hydrolases"/>
    <property type="match status" value="1"/>
</dbReference>
<dbReference type="InterPro" id="IPR029058">
    <property type="entry name" value="AB_hydrolase_fold"/>
</dbReference>
<dbReference type="InterPro" id="IPR002410">
    <property type="entry name" value="Peptidase_S33"/>
</dbReference>
<dbReference type="PRINTS" id="PR00793">
    <property type="entry name" value="PROAMNOPTASE"/>
</dbReference>
<organism evidence="5 6">
    <name type="scientific">Portibacter lacus</name>
    <dbReference type="NCBI Taxonomy" id="1099794"/>
    <lineage>
        <taxon>Bacteria</taxon>
        <taxon>Pseudomonadati</taxon>
        <taxon>Bacteroidota</taxon>
        <taxon>Saprospiria</taxon>
        <taxon>Saprospirales</taxon>
        <taxon>Haliscomenobacteraceae</taxon>
        <taxon>Portibacter</taxon>
    </lineage>
</organism>
<protein>
    <submittedName>
        <fullName evidence="5">Proline iminopeptidase</fullName>
    </submittedName>
</protein>
<evidence type="ECO:0000313" key="6">
    <source>
        <dbReference type="Proteomes" id="UP001156666"/>
    </source>
</evidence>
<dbReference type="AlphaFoldDB" id="A0AA37SUW9"/>
<evidence type="ECO:0000313" key="5">
    <source>
        <dbReference type="EMBL" id="GLR19525.1"/>
    </source>
</evidence>
<reference evidence="5" key="2">
    <citation type="submission" date="2023-01" db="EMBL/GenBank/DDBJ databases">
        <title>Draft genome sequence of Portibacter lacus strain NBRC 108769.</title>
        <authorList>
            <person name="Sun Q."/>
            <person name="Mori K."/>
        </authorList>
    </citation>
    <scope>NUCLEOTIDE SEQUENCE</scope>
    <source>
        <strain evidence="5">NBRC 108769</strain>
    </source>
</reference>
<feature type="transmembrane region" description="Helical" evidence="3">
    <location>
        <begin position="6"/>
        <end position="27"/>
    </location>
</feature>
<accession>A0AA37SUW9</accession>
<name>A0AA37SUW9_9BACT</name>
<reference evidence="5" key="1">
    <citation type="journal article" date="2014" name="Int. J. Syst. Evol. Microbiol.">
        <title>Complete genome sequence of Corynebacterium casei LMG S-19264T (=DSM 44701T), isolated from a smear-ripened cheese.</title>
        <authorList>
            <consortium name="US DOE Joint Genome Institute (JGI-PGF)"/>
            <person name="Walter F."/>
            <person name="Albersmeier A."/>
            <person name="Kalinowski J."/>
            <person name="Ruckert C."/>
        </authorList>
    </citation>
    <scope>NUCLEOTIDE SEQUENCE</scope>
    <source>
        <strain evidence="5">NBRC 108769</strain>
    </source>
</reference>
<dbReference type="RefSeq" id="WP_235291778.1">
    <property type="nucleotide sequence ID" value="NZ_BSOH01000027.1"/>
</dbReference>
<feature type="domain" description="AB hydrolase-1" evidence="4">
    <location>
        <begin position="68"/>
        <end position="334"/>
    </location>
</feature>
<dbReference type="Proteomes" id="UP001156666">
    <property type="component" value="Unassembled WGS sequence"/>
</dbReference>
<dbReference type="InterPro" id="IPR050266">
    <property type="entry name" value="AB_hydrolase_sf"/>
</dbReference>
<dbReference type="EMBL" id="BSOH01000027">
    <property type="protein sequence ID" value="GLR19525.1"/>
    <property type="molecule type" value="Genomic_DNA"/>
</dbReference>
<evidence type="ECO:0000256" key="2">
    <source>
        <dbReference type="ARBA" id="ARBA00022801"/>
    </source>
</evidence>
<keyword evidence="6" id="KW-1185">Reference proteome</keyword>
<evidence type="ECO:0000256" key="3">
    <source>
        <dbReference type="SAM" id="Phobius"/>
    </source>
</evidence>
<gene>
    <name evidence="5" type="ORF">GCM10007940_41410</name>
</gene>
<keyword evidence="3" id="KW-0472">Membrane</keyword>
<dbReference type="Gene3D" id="3.40.50.1820">
    <property type="entry name" value="alpha/beta hydrolase"/>
    <property type="match status" value="1"/>
</dbReference>
<keyword evidence="3" id="KW-1133">Transmembrane helix</keyword>
<evidence type="ECO:0000259" key="4">
    <source>
        <dbReference type="Pfam" id="PF00561"/>
    </source>
</evidence>
<dbReference type="PANTHER" id="PTHR43798">
    <property type="entry name" value="MONOACYLGLYCEROL LIPASE"/>
    <property type="match status" value="1"/>
</dbReference>
<dbReference type="InterPro" id="IPR000073">
    <property type="entry name" value="AB_hydrolase_1"/>
</dbReference>